<gene>
    <name evidence="2" type="ORF">HK097_010509</name>
</gene>
<evidence type="ECO:0000256" key="1">
    <source>
        <dbReference type="SAM" id="MobiDB-lite"/>
    </source>
</evidence>
<evidence type="ECO:0000313" key="2">
    <source>
        <dbReference type="EMBL" id="KAJ3048461.1"/>
    </source>
</evidence>
<feature type="compositionally biased region" description="Low complexity" evidence="1">
    <location>
        <begin position="20"/>
        <end position="51"/>
    </location>
</feature>
<sequence>MLLQSPHTETTRQNAHHRQWANAHPAQAARQQQLRAQHLQAQQTPQAQQQQQLQAQHNVQQLQAQQIVQQPPAQQSAQQVHPQPIGPILHIAVNNYFNARLATLFPLTHHLMIQSETSFLQSLFADHRYEASLKSVSYNGRTLWRILNFEKLEEITSNGYVVGVRVVRTEREGVETVVRMLTKLYIEVDGKDGGGIYQPLWKALQKIRIGVNGQTWRVFFGLPTSAPIILKYMLSDSQKAKKTKFGKSALELMGIIRHLESHHSEMVHKAPWGVHGFVMRPIPQSTEFEVDVEVVTRCLMGAFPTWITEVYQTTMQQPEAIRNCYKLREFFA</sequence>
<comment type="caution">
    <text evidence="2">The sequence shown here is derived from an EMBL/GenBank/DDBJ whole genome shotgun (WGS) entry which is preliminary data.</text>
</comment>
<dbReference type="EMBL" id="JADGJD010000787">
    <property type="protein sequence ID" value="KAJ3048461.1"/>
    <property type="molecule type" value="Genomic_DNA"/>
</dbReference>
<organism evidence="2 3">
    <name type="scientific">Rhizophlyctis rosea</name>
    <dbReference type="NCBI Taxonomy" id="64517"/>
    <lineage>
        <taxon>Eukaryota</taxon>
        <taxon>Fungi</taxon>
        <taxon>Fungi incertae sedis</taxon>
        <taxon>Chytridiomycota</taxon>
        <taxon>Chytridiomycota incertae sedis</taxon>
        <taxon>Chytridiomycetes</taxon>
        <taxon>Rhizophlyctidales</taxon>
        <taxon>Rhizophlyctidaceae</taxon>
        <taxon>Rhizophlyctis</taxon>
    </lineage>
</organism>
<dbReference type="Proteomes" id="UP001212841">
    <property type="component" value="Unassembled WGS sequence"/>
</dbReference>
<reference evidence="2" key="1">
    <citation type="submission" date="2020-05" db="EMBL/GenBank/DDBJ databases">
        <title>Phylogenomic resolution of chytrid fungi.</title>
        <authorList>
            <person name="Stajich J.E."/>
            <person name="Amses K."/>
            <person name="Simmons R."/>
            <person name="Seto K."/>
            <person name="Myers J."/>
            <person name="Bonds A."/>
            <person name="Quandt C.A."/>
            <person name="Barry K."/>
            <person name="Liu P."/>
            <person name="Grigoriev I."/>
            <person name="Longcore J.E."/>
            <person name="James T.Y."/>
        </authorList>
    </citation>
    <scope>NUCLEOTIDE SEQUENCE</scope>
    <source>
        <strain evidence="2">JEL0318</strain>
    </source>
</reference>
<dbReference type="AlphaFoldDB" id="A0AAD5SA50"/>
<keyword evidence="3" id="KW-1185">Reference proteome</keyword>
<accession>A0AAD5SA50</accession>
<evidence type="ECO:0000313" key="3">
    <source>
        <dbReference type="Proteomes" id="UP001212841"/>
    </source>
</evidence>
<feature type="region of interest" description="Disordered" evidence="1">
    <location>
        <begin position="1"/>
        <end position="51"/>
    </location>
</feature>
<proteinExistence type="predicted"/>
<name>A0AAD5SA50_9FUNG</name>
<protein>
    <submittedName>
        <fullName evidence="2">Uncharacterized protein</fullName>
    </submittedName>
</protein>
<feature type="compositionally biased region" description="Polar residues" evidence="1">
    <location>
        <begin position="1"/>
        <end position="13"/>
    </location>
</feature>